<evidence type="ECO:0000256" key="5">
    <source>
        <dbReference type="ARBA" id="ARBA00023136"/>
    </source>
</evidence>
<feature type="domain" description="Major facilitator superfamily (MFS) profile" evidence="7">
    <location>
        <begin position="11"/>
        <end position="382"/>
    </location>
</feature>
<protein>
    <submittedName>
        <fullName evidence="8">MFS transporter</fullName>
    </submittedName>
</protein>
<feature type="transmembrane region" description="Helical" evidence="6">
    <location>
        <begin position="241"/>
        <end position="260"/>
    </location>
</feature>
<feature type="transmembrane region" description="Helical" evidence="6">
    <location>
        <begin position="139"/>
        <end position="157"/>
    </location>
</feature>
<feature type="transmembrane region" description="Helical" evidence="6">
    <location>
        <begin position="272"/>
        <end position="290"/>
    </location>
</feature>
<feature type="transmembrane region" description="Helical" evidence="6">
    <location>
        <begin position="12"/>
        <end position="35"/>
    </location>
</feature>
<dbReference type="EMBL" id="SJKB01000005">
    <property type="protein sequence ID" value="TCC61042.1"/>
    <property type="molecule type" value="Genomic_DNA"/>
</dbReference>
<keyword evidence="9" id="KW-1185">Reference proteome</keyword>
<evidence type="ECO:0000313" key="9">
    <source>
        <dbReference type="Proteomes" id="UP000291144"/>
    </source>
</evidence>
<evidence type="ECO:0000259" key="7">
    <source>
        <dbReference type="PROSITE" id="PS50850"/>
    </source>
</evidence>
<feature type="transmembrane region" description="Helical" evidence="6">
    <location>
        <begin position="47"/>
        <end position="65"/>
    </location>
</feature>
<dbReference type="PANTHER" id="PTHR43124">
    <property type="entry name" value="PURINE EFFLUX PUMP PBUE"/>
    <property type="match status" value="1"/>
</dbReference>
<dbReference type="Proteomes" id="UP000291144">
    <property type="component" value="Unassembled WGS sequence"/>
</dbReference>
<evidence type="ECO:0000256" key="6">
    <source>
        <dbReference type="SAM" id="Phobius"/>
    </source>
</evidence>
<dbReference type="InterPro" id="IPR020846">
    <property type="entry name" value="MFS_dom"/>
</dbReference>
<evidence type="ECO:0000256" key="2">
    <source>
        <dbReference type="ARBA" id="ARBA00022475"/>
    </source>
</evidence>
<keyword evidence="3 6" id="KW-0812">Transmembrane</keyword>
<organism evidence="8 9">
    <name type="scientific">Kribbella pittospori</name>
    <dbReference type="NCBI Taxonomy" id="722689"/>
    <lineage>
        <taxon>Bacteria</taxon>
        <taxon>Bacillati</taxon>
        <taxon>Actinomycetota</taxon>
        <taxon>Actinomycetes</taxon>
        <taxon>Propionibacteriales</taxon>
        <taxon>Kribbellaceae</taxon>
        <taxon>Kribbella</taxon>
    </lineage>
</organism>
<dbReference type="Pfam" id="PF07690">
    <property type="entry name" value="MFS_1"/>
    <property type="match status" value="1"/>
</dbReference>
<feature type="transmembrane region" description="Helical" evidence="6">
    <location>
        <begin position="163"/>
        <end position="185"/>
    </location>
</feature>
<proteinExistence type="predicted"/>
<dbReference type="InterPro" id="IPR036259">
    <property type="entry name" value="MFS_trans_sf"/>
</dbReference>
<accession>A0A4V2MAY7</accession>
<reference evidence="8 9" key="1">
    <citation type="submission" date="2019-02" db="EMBL/GenBank/DDBJ databases">
        <title>Kribbella capetownensis sp. nov. and Kribbella speibonae sp. nov., isolated from soil.</title>
        <authorList>
            <person name="Curtis S.M."/>
            <person name="Norton I."/>
            <person name="Everest G.J."/>
            <person name="Meyers P.R."/>
        </authorList>
    </citation>
    <scope>NUCLEOTIDE SEQUENCE [LARGE SCALE GENOMIC DNA]</scope>
    <source>
        <strain evidence="8 9">NRRL B-24813</strain>
    </source>
</reference>
<evidence type="ECO:0000256" key="1">
    <source>
        <dbReference type="ARBA" id="ARBA00004651"/>
    </source>
</evidence>
<dbReference type="GO" id="GO:0005886">
    <property type="term" value="C:plasma membrane"/>
    <property type="evidence" value="ECO:0007669"/>
    <property type="project" value="UniProtKB-SubCell"/>
</dbReference>
<gene>
    <name evidence="8" type="ORF">E0H73_17445</name>
</gene>
<dbReference type="CDD" id="cd17324">
    <property type="entry name" value="MFS_NepI_like"/>
    <property type="match status" value="1"/>
</dbReference>
<dbReference type="Gene3D" id="1.20.1250.20">
    <property type="entry name" value="MFS general substrate transporter like domains"/>
    <property type="match status" value="2"/>
</dbReference>
<feature type="transmembrane region" description="Helical" evidence="6">
    <location>
        <begin position="77"/>
        <end position="100"/>
    </location>
</feature>
<feature type="transmembrane region" description="Helical" evidence="6">
    <location>
        <begin position="358"/>
        <end position="377"/>
    </location>
</feature>
<keyword evidence="2" id="KW-1003">Cell membrane</keyword>
<dbReference type="InterPro" id="IPR050189">
    <property type="entry name" value="MFS_Efflux_Transporters"/>
</dbReference>
<keyword evidence="5 6" id="KW-0472">Membrane</keyword>
<dbReference type="RefSeq" id="WP_131356972.1">
    <property type="nucleotide sequence ID" value="NZ_SJKB01000005.1"/>
</dbReference>
<feature type="transmembrane region" description="Helical" evidence="6">
    <location>
        <begin position="106"/>
        <end position="127"/>
    </location>
</feature>
<sequence>MPITSRRAGAALLMLGFGTFSFVTVEVLPIGLLTVMADDLGRSRSDVGLLVTGYAVVVVLASIPLTRLTHRLPRRLVISGTLAVLALSATLAALAGSYQVLLVSRLFTALAQALFWSIVAPIATGLFPPTVRGRVVARLAIGTAAAPVLGIPLGTWLGEQAGWRVPFVVMAVLGAATCVGLTVLLPRIEVRDGASSRGWEPDARRFAVLVVTAAIAVTGFLTFNTYVTPFLLDISGFTPDALGPMLFVSGLGGLAGTLVVGRVIDRRPWASLVLPLVLLTAALAGLYAFGGHKVPTVVLITATGVAFSGLAVATQSRTLQVAPGSTDIASASTSSAFNVGIAAGAFVGGVLIDGPGVRSVALVGAILTAAGLALMVAEPVLARRRARVAESEHDGPGRQVCEEAA</sequence>
<comment type="subcellular location">
    <subcellularLocation>
        <location evidence="1">Cell membrane</location>
        <topology evidence="1">Multi-pass membrane protein</topology>
    </subcellularLocation>
</comment>
<dbReference type="AlphaFoldDB" id="A0A4V2MAY7"/>
<feature type="transmembrane region" description="Helical" evidence="6">
    <location>
        <begin position="296"/>
        <end position="314"/>
    </location>
</feature>
<evidence type="ECO:0000256" key="3">
    <source>
        <dbReference type="ARBA" id="ARBA00022692"/>
    </source>
</evidence>
<comment type="caution">
    <text evidence="8">The sequence shown here is derived from an EMBL/GenBank/DDBJ whole genome shotgun (WGS) entry which is preliminary data.</text>
</comment>
<keyword evidence="4 6" id="KW-1133">Transmembrane helix</keyword>
<dbReference type="PANTHER" id="PTHR43124:SF4">
    <property type="entry name" value="SUGAR EFFLUX TRANSPORTER"/>
    <property type="match status" value="1"/>
</dbReference>
<feature type="transmembrane region" description="Helical" evidence="6">
    <location>
        <begin position="206"/>
        <end position="229"/>
    </location>
</feature>
<dbReference type="GO" id="GO:0022857">
    <property type="term" value="F:transmembrane transporter activity"/>
    <property type="evidence" value="ECO:0007669"/>
    <property type="project" value="InterPro"/>
</dbReference>
<feature type="transmembrane region" description="Helical" evidence="6">
    <location>
        <begin position="335"/>
        <end position="352"/>
    </location>
</feature>
<evidence type="ECO:0000313" key="8">
    <source>
        <dbReference type="EMBL" id="TCC61042.1"/>
    </source>
</evidence>
<dbReference type="OrthoDB" id="9814237at2"/>
<name>A0A4V2MAY7_9ACTN</name>
<evidence type="ECO:0000256" key="4">
    <source>
        <dbReference type="ARBA" id="ARBA00022989"/>
    </source>
</evidence>
<dbReference type="SUPFAM" id="SSF103473">
    <property type="entry name" value="MFS general substrate transporter"/>
    <property type="match status" value="1"/>
</dbReference>
<dbReference type="PROSITE" id="PS50850">
    <property type="entry name" value="MFS"/>
    <property type="match status" value="1"/>
</dbReference>
<dbReference type="InterPro" id="IPR011701">
    <property type="entry name" value="MFS"/>
</dbReference>